<evidence type="ECO:0000256" key="5">
    <source>
        <dbReference type="PROSITE-ProRule" id="PRU00104"/>
    </source>
</evidence>
<feature type="region of interest" description="Disordered" evidence="6">
    <location>
        <begin position="1"/>
        <end position="47"/>
    </location>
</feature>
<dbReference type="InterPro" id="IPR044611">
    <property type="entry name" value="E3A/B/C-like"/>
</dbReference>
<dbReference type="Gene3D" id="3.90.1750.10">
    <property type="entry name" value="Hect, E3 ligase catalytic domains"/>
    <property type="match status" value="1"/>
</dbReference>
<dbReference type="EC" id="2.3.2.26" evidence="2"/>
<evidence type="ECO:0000259" key="7">
    <source>
        <dbReference type="PROSITE" id="PS50237"/>
    </source>
</evidence>
<feature type="domain" description="HECT" evidence="7">
    <location>
        <begin position="832"/>
        <end position="1178"/>
    </location>
</feature>
<comment type="caution">
    <text evidence="8">The sequence shown here is derived from an EMBL/GenBank/DDBJ whole genome shotgun (WGS) entry which is preliminary data.</text>
</comment>
<organism evidence="8 9">
    <name type="scientific">Lasiosphaeria hispida</name>
    <dbReference type="NCBI Taxonomy" id="260671"/>
    <lineage>
        <taxon>Eukaryota</taxon>
        <taxon>Fungi</taxon>
        <taxon>Dikarya</taxon>
        <taxon>Ascomycota</taxon>
        <taxon>Pezizomycotina</taxon>
        <taxon>Sordariomycetes</taxon>
        <taxon>Sordariomycetidae</taxon>
        <taxon>Sordariales</taxon>
        <taxon>Lasiosphaeriaceae</taxon>
        <taxon>Lasiosphaeria</taxon>
    </lineage>
</organism>
<dbReference type="AlphaFoldDB" id="A0AAJ0H8Z6"/>
<evidence type="ECO:0000256" key="4">
    <source>
        <dbReference type="ARBA" id="ARBA00022786"/>
    </source>
</evidence>
<reference evidence="8" key="2">
    <citation type="submission" date="2023-06" db="EMBL/GenBank/DDBJ databases">
        <authorList>
            <consortium name="Lawrence Berkeley National Laboratory"/>
            <person name="Haridas S."/>
            <person name="Hensen N."/>
            <person name="Bonometti L."/>
            <person name="Westerberg I."/>
            <person name="Brannstrom I.O."/>
            <person name="Guillou S."/>
            <person name="Cros-Aarteil S."/>
            <person name="Calhoun S."/>
            <person name="Kuo A."/>
            <person name="Mondo S."/>
            <person name="Pangilinan J."/>
            <person name="Riley R."/>
            <person name="Labutti K."/>
            <person name="Andreopoulos B."/>
            <person name="Lipzen A."/>
            <person name="Chen C."/>
            <person name="Yanf M."/>
            <person name="Daum C."/>
            <person name="Ng V."/>
            <person name="Clum A."/>
            <person name="Steindorff A."/>
            <person name="Ohm R."/>
            <person name="Martin F."/>
            <person name="Silar P."/>
            <person name="Natvig D."/>
            <person name="Lalanne C."/>
            <person name="Gautier V."/>
            <person name="Ament-Velasquez S.L."/>
            <person name="Kruys A."/>
            <person name="Hutchinson M.I."/>
            <person name="Powell A.J."/>
            <person name="Barry K."/>
            <person name="Miller A.N."/>
            <person name="Grigoriev I.V."/>
            <person name="Debuchy R."/>
            <person name="Gladieux P."/>
            <person name="Thoren M.H."/>
            <person name="Johannesson H."/>
        </authorList>
    </citation>
    <scope>NUCLEOTIDE SEQUENCE</scope>
    <source>
        <strain evidence="8">CBS 955.72</strain>
    </source>
</reference>
<feature type="region of interest" description="Disordered" evidence="6">
    <location>
        <begin position="286"/>
        <end position="311"/>
    </location>
</feature>
<keyword evidence="3" id="KW-0808">Transferase</keyword>
<feature type="region of interest" description="Disordered" evidence="6">
    <location>
        <begin position="59"/>
        <end position="139"/>
    </location>
</feature>
<reference evidence="8" key="1">
    <citation type="journal article" date="2023" name="Mol. Phylogenet. Evol.">
        <title>Genome-scale phylogeny and comparative genomics of the fungal order Sordariales.</title>
        <authorList>
            <person name="Hensen N."/>
            <person name="Bonometti L."/>
            <person name="Westerberg I."/>
            <person name="Brannstrom I.O."/>
            <person name="Guillou S."/>
            <person name="Cros-Aarteil S."/>
            <person name="Calhoun S."/>
            <person name="Haridas S."/>
            <person name="Kuo A."/>
            <person name="Mondo S."/>
            <person name="Pangilinan J."/>
            <person name="Riley R."/>
            <person name="LaButti K."/>
            <person name="Andreopoulos B."/>
            <person name="Lipzen A."/>
            <person name="Chen C."/>
            <person name="Yan M."/>
            <person name="Daum C."/>
            <person name="Ng V."/>
            <person name="Clum A."/>
            <person name="Steindorff A."/>
            <person name="Ohm R.A."/>
            <person name="Martin F."/>
            <person name="Silar P."/>
            <person name="Natvig D.O."/>
            <person name="Lalanne C."/>
            <person name="Gautier V."/>
            <person name="Ament-Velasquez S.L."/>
            <person name="Kruys A."/>
            <person name="Hutchinson M.I."/>
            <person name="Powell A.J."/>
            <person name="Barry K."/>
            <person name="Miller A.N."/>
            <person name="Grigoriev I.V."/>
            <person name="Debuchy R."/>
            <person name="Gladieux P."/>
            <person name="Hiltunen Thoren M."/>
            <person name="Johannesson H."/>
        </authorList>
    </citation>
    <scope>NUCLEOTIDE SEQUENCE</scope>
    <source>
        <strain evidence="8">CBS 955.72</strain>
    </source>
</reference>
<protein>
    <recommendedName>
        <fullName evidence="2">HECT-type E3 ubiquitin transferase</fullName>
        <ecNumber evidence="2">2.3.2.26</ecNumber>
    </recommendedName>
</protein>
<sequence>MAPWPNRVDSHDRPIDVSSSQPQTETQTNARRPHASSISSRYGSSSRMTEFEVLDSFQIQVDSSSSEEDLHPSRPRRPNHARSMSHPFPSLFSSKKKKPNPMAAEHSASESGDEAGPMPKLNKPQTRAHRNGSSSGSRDFATGRCMTCGSLVRWPRELHLFKCTICLTINNLQLADRVSRRDGSQVPPTVTVAGMAPASEERSRSNERPISLEYTKTLIAQCLRSFLTTSLGGKGRRASADHQGRIGSLTTLPGSESSSFALATGSFLPLRPRVSDAYEPLPQVDSPAEAAIHRNTLRQPKAMSRSYSTSYPEKRPALLDFNRREPDQSQEPPSPETEARRIFRPLEDYVVACLTSFQCLNSSFTIHRSSHHVRHRGDSGRRRAPPEPRKESHTTDYPIFDLDAKLLLLGDVAENGSWWTGGQEELVPVRTASSRSDNGQSTVSSRNPRIEWTELEEWYAAVADVGKSWPSVYADLVSEDPTLVAPPTTLQELEAQILVGQEHAQRTLLKACETVLKRPGRPISGPHELRFLLIISANPLLHASYKPYVGQFKHPDGIYSGRDTPTQRGSGPVSGRHSGIIKRIVGIASNSPHECHTHLVHWFARYPEPAFIQLKELVSAFLAYRLIRQNEKKHEVKIDVTDGLIPSVGSGRSPASLHAALGQTPGSGKRQKEKPKKIIYQDDWQIKAAAQVLGFLFAANNMGHVRRSLPGRADSASNNTRERVQARGQVVATSDFYTTLLDDSDLVADFEAWERMKGKFSFCQFPFLLSIGAKIRVLEYDARRQMENRARDAFFDSLTTHRVIHQHLVLNVRRDCLVDDSLKAVSEVIGGGAEDIKKELKIIFKGEEGVDAGGLRKEWFLLLVREVFNPDHGMFIYDEESQYCYFNPASLEPSEQFFLVGVVFGLAIHNSTILDVALPPFAFRKLLMAAPPPPATTSQPRQPMTYTLDDLAEYHPRLAHGLRQLLDYEGDVESTFCLDFVVENDKYGITEKVLLCPNGERRVVTNTNRKEYVDLYVRYLLDTAVTRQFEPFKRGFFTVCGGNALSLFRPEEIELLVRGSDEALDIDSLKGVAEYDNWGVPNPAEREPILQWFWQSFERASPKDQRKLLLFITGSDRIPAMGAASLTIRISCLGEECGRYPSARTCFNTLALWRYRTRKRLEEMLWTAVYESEGFGLK</sequence>
<dbReference type="PROSITE" id="PS50237">
    <property type="entry name" value="HECT"/>
    <property type="match status" value="1"/>
</dbReference>
<dbReference type="Proteomes" id="UP001275084">
    <property type="component" value="Unassembled WGS sequence"/>
</dbReference>
<dbReference type="EMBL" id="JAUIQD010000007">
    <property type="protein sequence ID" value="KAK3344001.1"/>
    <property type="molecule type" value="Genomic_DNA"/>
</dbReference>
<feature type="region of interest" description="Disordered" evidence="6">
    <location>
        <begin position="655"/>
        <end position="675"/>
    </location>
</feature>
<dbReference type="SUPFAM" id="SSF56204">
    <property type="entry name" value="Hect, E3 ligase catalytic domain"/>
    <property type="match status" value="1"/>
</dbReference>
<dbReference type="SMART" id="SM00119">
    <property type="entry name" value="HECTc"/>
    <property type="match status" value="1"/>
</dbReference>
<accession>A0AAJ0H8Z6</accession>
<evidence type="ECO:0000256" key="2">
    <source>
        <dbReference type="ARBA" id="ARBA00012485"/>
    </source>
</evidence>
<dbReference type="CDD" id="cd00078">
    <property type="entry name" value="HECTc"/>
    <property type="match status" value="1"/>
</dbReference>
<dbReference type="PANTHER" id="PTHR45700:SF8">
    <property type="entry name" value="HECT-TYPE E3 UBIQUITIN TRANSFERASE"/>
    <property type="match status" value="1"/>
</dbReference>
<evidence type="ECO:0000313" key="9">
    <source>
        <dbReference type="Proteomes" id="UP001275084"/>
    </source>
</evidence>
<gene>
    <name evidence="8" type="ORF">B0T25DRAFT_314301</name>
</gene>
<name>A0AAJ0H8Z6_9PEZI</name>
<evidence type="ECO:0000256" key="1">
    <source>
        <dbReference type="ARBA" id="ARBA00000885"/>
    </source>
</evidence>
<dbReference type="FunFam" id="3.30.2160.10:FF:000004">
    <property type="entry name" value="probable E3 ubiquitin-protein ligase HERC4 isoform X1"/>
    <property type="match status" value="1"/>
</dbReference>
<evidence type="ECO:0000256" key="3">
    <source>
        <dbReference type="ARBA" id="ARBA00022679"/>
    </source>
</evidence>
<feature type="compositionally biased region" description="Basic and acidic residues" evidence="6">
    <location>
        <begin position="376"/>
        <end position="394"/>
    </location>
</feature>
<dbReference type="Gene3D" id="3.30.2160.10">
    <property type="entry name" value="Hect, E3 ligase catalytic domain"/>
    <property type="match status" value="1"/>
</dbReference>
<evidence type="ECO:0000313" key="8">
    <source>
        <dbReference type="EMBL" id="KAK3344001.1"/>
    </source>
</evidence>
<dbReference type="Gene3D" id="3.30.2410.10">
    <property type="entry name" value="Hect, E3 ligase catalytic domain"/>
    <property type="match status" value="1"/>
</dbReference>
<keyword evidence="9" id="KW-1185">Reference proteome</keyword>
<dbReference type="GO" id="GO:0000209">
    <property type="term" value="P:protein polyubiquitination"/>
    <property type="evidence" value="ECO:0007669"/>
    <property type="project" value="InterPro"/>
</dbReference>
<evidence type="ECO:0000256" key="6">
    <source>
        <dbReference type="SAM" id="MobiDB-lite"/>
    </source>
</evidence>
<dbReference type="GO" id="GO:0061630">
    <property type="term" value="F:ubiquitin protein ligase activity"/>
    <property type="evidence" value="ECO:0007669"/>
    <property type="project" value="UniProtKB-EC"/>
</dbReference>
<dbReference type="Pfam" id="PF00632">
    <property type="entry name" value="HECT"/>
    <property type="match status" value="1"/>
</dbReference>
<feature type="compositionally biased region" description="Low complexity" evidence="6">
    <location>
        <begin position="36"/>
        <end position="46"/>
    </location>
</feature>
<dbReference type="InterPro" id="IPR035983">
    <property type="entry name" value="Hect_E3_ubiquitin_ligase"/>
</dbReference>
<feature type="compositionally biased region" description="Polar residues" evidence="6">
    <location>
        <begin position="17"/>
        <end position="30"/>
    </location>
</feature>
<feature type="active site" description="Glycyl thioester intermediate" evidence="5">
    <location>
        <position position="1146"/>
    </location>
</feature>
<keyword evidence="4 5" id="KW-0833">Ubl conjugation pathway</keyword>
<comment type="catalytic activity">
    <reaction evidence="1">
        <text>S-ubiquitinyl-[E2 ubiquitin-conjugating enzyme]-L-cysteine + [acceptor protein]-L-lysine = [E2 ubiquitin-conjugating enzyme]-L-cysteine + N(6)-ubiquitinyl-[acceptor protein]-L-lysine.</text>
        <dbReference type="EC" id="2.3.2.26"/>
    </reaction>
</comment>
<dbReference type="PANTHER" id="PTHR45700">
    <property type="entry name" value="UBIQUITIN-PROTEIN LIGASE E3C"/>
    <property type="match status" value="1"/>
</dbReference>
<dbReference type="InterPro" id="IPR000569">
    <property type="entry name" value="HECT_dom"/>
</dbReference>
<feature type="region of interest" description="Disordered" evidence="6">
    <location>
        <begin position="368"/>
        <end position="395"/>
    </location>
</feature>
<proteinExistence type="predicted"/>